<reference evidence="2 3" key="1">
    <citation type="submission" date="2024-09" db="EMBL/GenBank/DDBJ databases">
        <title>Chromosome-scale assembly of Riccia sorocarpa.</title>
        <authorList>
            <person name="Paukszto L."/>
        </authorList>
    </citation>
    <scope>NUCLEOTIDE SEQUENCE [LARGE SCALE GENOMIC DNA]</scope>
    <source>
        <strain evidence="2">LP-2024</strain>
        <tissue evidence="2">Aerial parts of the thallus</tissue>
    </source>
</reference>
<proteinExistence type="predicted"/>
<feature type="transmembrane region" description="Helical" evidence="1">
    <location>
        <begin position="173"/>
        <end position="195"/>
    </location>
</feature>
<evidence type="ECO:0000256" key="1">
    <source>
        <dbReference type="SAM" id="Phobius"/>
    </source>
</evidence>
<feature type="transmembrane region" description="Helical" evidence="1">
    <location>
        <begin position="45"/>
        <end position="69"/>
    </location>
</feature>
<keyword evidence="1" id="KW-1133">Transmembrane helix</keyword>
<feature type="transmembrane region" description="Helical" evidence="1">
    <location>
        <begin position="91"/>
        <end position="124"/>
    </location>
</feature>
<keyword evidence="1" id="KW-0472">Membrane</keyword>
<dbReference type="EMBL" id="JBJQOH010000001">
    <property type="protein sequence ID" value="KAL3701528.1"/>
    <property type="molecule type" value="Genomic_DNA"/>
</dbReference>
<accession>A0ABD3ICU3</accession>
<name>A0ABD3ICU3_9MARC</name>
<evidence type="ECO:0000313" key="2">
    <source>
        <dbReference type="EMBL" id="KAL3701528.1"/>
    </source>
</evidence>
<feature type="transmembrane region" description="Helical" evidence="1">
    <location>
        <begin position="231"/>
        <end position="255"/>
    </location>
</feature>
<sequence length="339" mass="37783">MDIERFTRCDSGNGQKDRLLAEDGRSGPVDLLQEALKLIQDPYHIVTFFLIQFIIVVPSTVVLLLAQWFEYEIVHKLVLQPPAPPAPWPDMWVVFLIFVLLSVSSLVLTVNHVAATFYTAGSMYSGQNVTFKQVIQALPCLSKKLIITALWGHAFFIIESLFFFVFFNGLTSIMPVPVPVLCVVTSLAAGLTFFFTNSVLQLAYGVTVFDGDDCKGVAAIMKGMCLARNQWCTAFGLLLINDLPGILLGTAFTYSMVSVLDVFSKCLIGGFLVLFASVFRNLSSVTYILFYFSIKATRGEKINFDAIADHTQFETRYDRWVGCLFQLMAAFPTLSCEWG</sequence>
<organism evidence="2 3">
    <name type="scientific">Riccia sorocarpa</name>
    <dbReference type="NCBI Taxonomy" id="122646"/>
    <lineage>
        <taxon>Eukaryota</taxon>
        <taxon>Viridiplantae</taxon>
        <taxon>Streptophyta</taxon>
        <taxon>Embryophyta</taxon>
        <taxon>Marchantiophyta</taxon>
        <taxon>Marchantiopsida</taxon>
        <taxon>Marchantiidae</taxon>
        <taxon>Marchantiales</taxon>
        <taxon>Ricciaceae</taxon>
        <taxon>Riccia</taxon>
    </lineage>
</organism>
<gene>
    <name evidence="2" type="ORF">R1sor_019550</name>
</gene>
<keyword evidence="3" id="KW-1185">Reference proteome</keyword>
<feature type="transmembrane region" description="Helical" evidence="1">
    <location>
        <begin position="267"/>
        <end position="292"/>
    </location>
</feature>
<dbReference type="AlphaFoldDB" id="A0ABD3ICU3"/>
<protein>
    <submittedName>
        <fullName evidence="2">Uncharacterized protein</fullName>
    </submittedName>
</protein>
<dbReference type="Proteomes" id="UP001633002">
    <property type="component" value="Unassembled WGS sequence"/>
</dbReference>
<comment type="caution">
    <text evidence="2">The sequence shown here is derived from an EMBL/GenBank/DDBJ whole genome shotgun (WGS) entry which is preliminary data.</text>
</comment>
<dbReference type="PANTHER" id="PTHR33133:SF1">
    <property type="entry name" value="EXPRESSED PROTEIN-RELATED"/>
    <property type="match status" value="1"/>
</dbReference>
<dbReference type="PANTHER" id="PTHR33133">
    <property type="entry name" value="OS08G0107100 PROTEIN-RELATED"/>
    <property type="match status" value="1"/>
</dbReference>
<evidence type="ECO:0000313" key="3">
    <source>
        <dbReference type="Proteomes" id="UP001633002"/>
    </source>
</evidence>
<keyword evidence="1" id="KW-0812">Transmembrane</keyword>
<feature type="transmembrane region" description="Helical" evidence="1">
    <location>
        <begin position="145"/>
        <end position="167"/>
    </location>
</feature>